<evidence type="ECO:0000313" key="1">
    <source>
        <dbReference type="EMBL" id="KAG5569254.1"/>
    </source>
</evidence>
<dbReference type="AlphaFoldDB" id="A0A9J5W265"/>
<accession>A0A9J5W265</accession>
<sequence>YFSTGLKREKIQLADVSDFDNVIPLRSPLNVGLPDYFYCRIIGICNGVLCMLDDLLEYRSRVDFDGSIPDICVIEYFMTHVEICGKVHWTAYKRNGERRVENLVVMFVLGFGFAIKTRDYKVVRMAYAHGDVNTCCHLGLRFMHLVQESRRILMVLFQIFVSQSISGHMLKFVEKSIELHTRGMGREGWRT</sequence>
<dbReference type="EMBL" id="JACXVP010000012">
    <property type="protein sequence ID" value="KAG5569254.1"/>
    <property type="molecule type" value="Genomic_DNA"/>
</dbReference>
<evidence type="ECO:0000313" key="2">
    <source>
        <dbReference type="Proteomes" id="UP000824120"/>
    </source>
</evidence>
<keyword evidence="2" id="KW-1185">Reference proteome</keyword>
<dbReference type="Proteomes" id="UP000824120">
    <property type="component" value="Chromosome 12"/>
</dbReference>
<feature type="non-terminal residue" evidence="1">
    <location>
        <position position="191"/>
    </location>
</feature>
<name>A0A9J5W265_SOLCO</name>
<comment type="caution">
    <text evidence="1">The sequence shown here is derived from an EMBL/GenBank/DDBJ whole genome shotgun (WGS) entry which is preliminary data.</text>
</comment>
<organism evidence="1 2">
    <name type="scientific">Solanum commersonii</name>
    <name type="common">Commerson's wild potato</name>
    <name type="synonym">Commerson's nightshade</name>
    <dbReference type="NCBI Taxonomy" id="4109"/>
    <lineage>
        <taxon>Eukaryota</taxon>
        <taxon>Viridiplantae</taxon>
        <taxon>Streptophyta</taxon>
        <taxon>Embryophyta</taxon>
        <taxon>Tracheophyta</taxon>
        <taxon>Spermatophyta</taxon>
        <taxon>Magnoliopsida</taxon>
        <taxon>eudicotyledons</taxon>
        <taxon>Gunneridae</taxon>
        <taxon>Pentapetalae</taxon>
        <taxon>asterids</taxon>
        <taxon>lamiids</taxon>
        <taxon>Solanales</taxon>
        <taxon>Solanaceae</taxon>
        <taxon>Solanoideae</taxon>
        <taxon>Solaneae</taxon>
        <taxon>Solanum</taxon>
    </lineage>
</organism>
<gene>
    <name evidence="1" type="ORF">H5410_059020</name>
</gene>
<proteinExistence type="predicted"/>
<protein>
    <submittedName>
        <fullName evidence="1">Uncharacterized protein</fullName>
    </submittedName>
</protein>
<reference evidence="1 2" key="1">
    <citation type="submission" date="2020-09" db="EMBL/GenBank/DDBJ databases">
        <title>De no assembly of potato wild relative species, Solanum commersonii.</title>
        <authorList>
            <person name="Cho K."/>
        </authorList>
    </citation>
    <scope>NUCLEOTIDE SEQUENCE [LARGE SCALE GENOMIC DNA]</scope>
    <source>
        <strain evidence="1">LZ3.2</strain>
        <tissue evidence="1">Leaf</tissue>
    </source>
</reference>